<feature type="region of interest" description="Disordered" evidence="1">
    <location>
        <begin position="888"/>
        <end position="912"/>
    </location>
</feature>
<gene>
    <name evidence="3" type="ORF">SASPL_100330</name>
</gene>
<feature type="compositionally biased region" description="Polar residues" evidence="1">
    <location>
        <begin position="161"/>
        <end position="173"/>
    </location>
</feature>
<dbReference type="InterPro" id="IPR004264">
    <property type="entry name" value="Transposase_23"/>
</dbReference>
<feature type="domain" description="Transposase Tnp1/En/Spm-like" evidence="2">
    <location>
        <begin position="928"/>
        <end position="992"/>
    </location>
</feature>
<dbReference type="PANTHER" id="PTHR33144">
    <property type="entry name" value="OS10G0409366 PROTEIN-RELATED"/>
    <property type="match status" value="1"/>
</dbReference>
<feature type="compositionally biased region" description="Polar residues" evidence="1">
    <location>
        <begin position="376"/>
        <end position="385"/>
    </location>
</feature>
<protein>
    <recommendedName>
        <fullName evidence="2">Transposase Tnp1/En/Spm-like domain-containing protein</fullName>
    </recommendedName>
</protein>
<reference evidence="3" key="1">
    <citation type="submission" date="2018-01" db="EMBL/GenBank/DDBJ databases">
        <authorList>
            <person name="Mao J.F."/>
        </authorList>
    </citation>
    <scope>NUCLEOTIDE SEQUENCE</scope>
    <source>
        <strain evidence="3">Huo1</strain>
        <tissue evidence="3">Leaf</tissue>
    </source>
</reference>
<feature type="region of interest" description="Disordered" evidence="1">
    <location>
        <begin position="345"/>
        <end position="385"/>
    </location>
</feature>
<feature type="compositionally biased region" description="Polar residues" evidence="1">
    <location>
        <begin position="432"/>
        <end position="456"/>
    </location>
</feature>
<feature type="compositionally biased region" description="Basic residues" evidence="1">
    <location>
        <begin position="70"/>
        <end position="82"/>
    </location>
</feature>
<feature type="region of interest" description="Disordered" evidence="1">
    <location>
        <begin position="65"/>
        <end position="132"/>
    </location>
</feature>
<reference evidence="3" key="2">
    <citation type="submission" date="2020-08" db="EMBL/GenBank/DDBJ databases">
        <title>Plant Genome Project.</title>
        <authorList>
            <person name="Zhang R.-G."/>
        </authorList>
    </citation>
    <scope>NUCLEOTIDE SEQUENCE</scope>
    <source>
        <strain evidence="3">Huo1</strain>
        <tissue evidence="3">Leaf</tissue>
    </source>
</reference>
<feature type="compositionally biased region" description="Polar residues" evidence="1">
    <location>
        <begin position="345"/>
        <end position="354"/>
    </location>
</feature>
<feature type="compositionally biased region" description="Low complexity" evidence="1">
    <location>
        <begin position="117"/>
        <end position="131"/>
    </location>
</feature>
<feature type="region of interest" description="Disordered" evidence="1">
    <location>
        <begin position="415"/>
        <end position="456"/>
    </location>
</feature>
<feature type="compositionally biased region" description="Basic and acidic residues" evidence="1">
    <location>
        <begin position="83"/>
        <end position="96"/>
    </location>
</feature>
<evidence type="ECO:0000313" key="3">
    <source>
        <dbReference type="EMBL" id="KAG6435456.1"/>
    </source>
</evidence>
<comment type="caution">
    <text evidence="3">The sequence shown here is derived from an EMBL/GenBank/DDBJ whole genome shotgun (WGS) entry which is preliminary data.</text>
</comment>
<dbReference type="Proteomes" id="UP000298416">
    <property type="component" value="Unassembled WGS sequence"/>
</dbReference>
<evidence type="ECO:0000313" key="4">
    <source>
        <dbReference type="Proteomes" id="UP000298416"/>
    </source>
</evidence>
<dbReference type="InterPro" id="IPR004252">
    <property type="entry name" value="Probable_transposase_24"/>
</dbReference>
<sequence length="1049" mass="120286">MTRENRKHVLLQLLFTPNGAVSLWRVKASWLIWGNHADEEALGIAYRKFTACFLNISKISRNSRAMMAPRTRKPVAKRRSNHVSRDEDGVEEHGQEPNEQELELEVGQQPIQKRVTTRSTRSATASRTVRSGILDKLQMMENQQQLRPQVFPQASMEKVTGSRTRGATGNQSGYHRLEELDQMDGDGQLQNGEEDEIRNEEEHRNQETAPRSQRSTVSRRLNHDYLEEDEMEEYGQQDNEQYTNLEVTDALKNVLQILMASGSQRATTNQNHGAFQDNHQRRENGNWKNRRLVRPPISEQASVMAPTIRKATGSHFGYHRLQDEIQMEVDGQHQYEEQPDLQMTRQVMTSSTRRSTGKRKINQRLLDRDEIEEHGQQGNEQPNMEYTQEVERALKILMAPSTRKAITTLTSRSGFRENNLIKENGQPENRKQLQPQNGHQASVMPSRTWKATTNQSGCHRLRDKDQIERHREHQNEEQSEFLTTQLTKDKRAGNGYKLGNCVNNCNYCFVIILDEDEIEEHGQRENKQASDVEVTQAIENALKILMPPRSQNATRNQSGFHRLEDEDQMEGDEEQQNGESPEMQKAQQANNEKGTVKRVRGPTLLREIWGRNSDDERIKVTFNKRGQPVGPNRLKFTGFLGTLARNGKYAPLDIDDWRKVPKENKDEMIKFVKERFEIPEGAEHWILLSIGRKRSQWKSRVKIQCFDPTLPKDNQTPKPPPRVNEEQLKKLMSYWAKEDVMEECERNKISSQRSVLHQTTGKLSFAELEEELKERLGRSPTRVEMFAACFTHRDGNPSTHEAGVALARMREKQSNLPQGSEDPVQPNHSFAKVIGHDPLGKPRFGFGAKGDTPSRGACLQMISESQAAMRRMEERMDQFSKIIERFQPEKMQPEQNQNDVPPTRTPISPNQSSNSNIVGYKLQVGDSVCLKSLFDPKKIVAKGCLETVDPDEYVGGRRLGSNWYGVQISVPIEWDEDLIRPFSNFSTIGEAVGNRVAWPHHLTIIGCVVQFLAMPCSYFVRGEGVEHREPFNVRLTALSMEVFGEFEGA</sequence>
<evidence type="ECO:0000256" key="1">
    <source>
        <dbReference type="SAM" id="MobiDB-lite"/>
    </source>
</evidence>
<organism evidence="3">
    <name type="scientific">Salvia splendens</name>
    <name type="common">Scarlet sage</name>
    <dbReference type="NCBI Taxonomy" id="180675"/>
    <lineage>
        <taxon>Eukaryota</taxon>
        <taxon>Viridiplantae</taxon>
        <taxon>Streptophyta</taxon>
        <taxon>Embryophyta</taxon>
        <taxon>Tracheophyta</taxon>
        <taxon>Spermatophyta</taxon>
        <taxon>Magnoliopsida</taxon>
        <taxon>eudicotyledons</taxon>
        <taxon>Gunneridae</taxon>
        <taxon>Pentapetalae</taxon>
        <taxon>asterids</taxon>
        <taxon>lamiids</taxon>
        <taxon>Lamiales</taxon>
        <taxon>Lamiaceae</taxon>
        <taxon>Nepetoideae</taxon>
        <taxon>Mentheae</taxon>
        <taxon>Salviinae</taxon>
        <taxon>Salvia</taxon>
        <taxon>Salvia subgen. Calosphace</taxon>
        <taxon>core Calosphace</taxon>
    </lineage>
</organism>
<name>A0A8X8YN26_SALSN</name>
<dbReference type="Pfam" id="PF03004">
    <property type="entry name" value="Transposase_24"/>
    <property type="match status" value="1"/>
</dbReference>
<feature type="region of interest" description="Disordered" evidence="1">
    <location>
        <begin position="147"/>
        <end position="221"/>
    </location>
</feature>
<dbReference type="AlphaFoldDB" id="A0A8X8YN26"/>
<proteinExistence type="predicted"/>
<dbReference type="EMBL" id="PNBA02000001">
    <property type="protein sequence ID" value="KAG6435456.1"/>
    <property type="molecule type" value="Genomic_DNA"/>
</dbReference>
<feature type="compositionally biased region" description="Acidic residues" evidence="1">
    <location>
        <begin position="565"/>
        <end position="576"/>
    </location>
</feature>
<dbReference type="PANTHER" id="PTHR33144:SF45">
    <property type="entry name" value="TRANSPOSASE TNP1_EN_SPM-LIKE DOMAIN-CONTAINING PROTEIN"/>
    <property type="match status" value="1"/>
</dbReference>
<feature type="region of interest" description="Disordered" evidence="1">
    <location>
        <begin position="561"/>
        <end position="597"/>
    </location>
</feature>
<accession>A0A8X8YN26</accession>
<feature type="compositionally biased region" description="Basic and acidic residues" evidence="1">
    <location>
        <begin position="365"/>
        <end position="375"/>
    </location>
</feature>
<dbReference type="Pfam" id="PF03017">
    <property type="entry name" value="Transposase_23"/>
    <property type="match status" value="1"/>
</dbReference>
<keyword evidence="4" id="KW-1185">Reference proteome</keyword>
<feature type="compositionally biased region" description="Polar residues" evidence="1">
    <location>
        <begin position="207"/>
        <end position="219"/>
    </location>
</feature>
<evidence type="ECO:0000259" key="2">
    <source>
        <dbReference type="Pfam" id="PF03017"/>
    </source>
</evidence>